<dbReference type="GeneID" id="35382761"/>
<dbReference type="OrthoDB" id="9744at10239"/>
<dbReference type="Proteomes" id="UP000236316">
    <property type="component" value="Segment"/>
</dbReference>
<protein>
    <submittedName>
        <fullName evidence="3">Mre11/SbcD-like exonuclease</fullName>
    </submittedName>
</protein>
<gene>
    <name evidence="3" type="ORF">ORPV_920</name>
</gene>
<dbReference type="PANTHER" id="PTHR30337:SF0">
    <property type="entry name" value="NUCLEASE SBCCD SUBUNIT D"/>
    <property type="match status" value="1"/>
</dbReference>
<keyword evidence="3" id="KW-0378">Hydrolase</keyword>
<dbReference type="Gene3D" id="3.60.21.10">
    <property type="match status" value="1"/>
</dbReference>
<evidence type="ECO:0000256" key="1">
    <source>
        <dbReference type="SAM" id="MobiDB-lite"/>
    </source>
</evidence>
<dbReference type="GO" id="GO:0004527">
    <property type="term" value="F:exonuclease activity"/>
    <property type="evidence" value="ECO:0007669"/>
    <property type="project" value="UniProtKB-KW"/>
</dbReference>
<dbReference type="InterPro" id="IPR029052">
    <property type="entry name" value="Metallo-depent_PP-like"/>
</dbReference>
<proteinExistence type="predicted"/>
<dbReference type="InterPro" id="IPR050535">
    <property type="entry name" value="DNA_Repair-Maintenance_Comp"/>
</dbReference>
<keyword evidence="3" id="KW-0269">Exonuclease</keyword>
<dbReference type="RefSeq" id="YP_009449126.1">
    <property type="nucleotide sequence ID" value="NC_036594.1"/>
</dbReference>
<dbReference type="PANTHER" id="PTHR30337">
    <property type="entry name" value="COMPONENT OF ATP-DEPENDENT DSDNA EXONUCLEASE"/>
    <property type="match status" value="1"/>
</dbReference>
<feature type="compositionally biased region" description="Basic and acidic residues" evidence="1">
    <location>
        <begin position="18"/>
        <end position="40"/>
    </location>
</feature>
<organism evidence="3">
    <name type="scientific">Orpheovirus IHUMI-LCC2</name>
    <dbReference type="NCBI Taxonomy" id="2023057"/>
    <lineage>
        <taxon>Viruses</taxon>
        <taxon>Varidnaviria</taxon>
        <taxon>Bamfordvirae</taxon>
        <taxon>Nucleocytoviricota</taxon>
        <taxon>Megaviricetes</taxon>
        <taxon>Pimascovirales</taxon>
        <taxon>Ocovirineae</taxon>
        <taxon>Orpheoviridae</taxon>
        <taxon>Alphaorpheovirus</taxon>
        <taxon>Alphaorpheovirus massiliense</taxon>
    </lineage>
</organism>
<feature type="compositionally biased region" description="Polar residues" evidence="1">
    <location>
        <begin position="1"/>
        <end position="17"/>
    </location>
</feature>
<evidence type="ECO:0000313" key="4">
    <source>
        <dbReference type="Proteomes" id="UP000236316"/>
    </source>
</evidence>
<keyword evidence="3" id="KW-0540">Nuclease</keyword>
<evidence type="ECO:0000259" key="2">
    <source>
        <dbReference type="Pfam" id="PF00149"/>
    </source>
</evidence>
<evidence type="ECO:0000313" key="3">
    <source>
        <dbReference type="EMBL" id="SNW62824.1"/>
    </source>
</evidence>
<feature type="region of interest" description="Disordered" evidence="1">
    <location>
        <begin position="1"/>
        <end position="40"/>
    </location>
</feature>
<dbReference type="EMBL" id="LT906555">
    <property type="protein sequence ID" value="SNW62824.1"/>
    <property type="molecule type" value="Genomic_DNA"/>
</dbReference>
<dbReference type="Pfam" id="PF00149">
    <property type="entry name" value="Metallophos"/>
    <property type="match status" value="1"/>
</dbReference>
<feature type="domain" description="Calcineurin-like phosphoesterase" evidence="2">
    <location>
        <begin position="126"/>
        <end position="309"/>
    </location>
</feature>
<keyword evidence="4" id="KW-1185">Reference proteome</keyword>
<sequence>MSNTPTINSISLSNNHDNSIKDITSHPKELPEVDNIPKEQDISNLNVDQDISNINKDLSNLNIGQDTSNTNKDLPILNIGQDTSDINKDLPILNIGQDTSDINKGQDTSGVDREQRKKYIEGEVVKILCIGDPHIMEDYLADYNKMVDEIYKVIDERKPDLIVIMGDVLDKHDKLHVDALICAENFIKECGRKTKTMLLIGNHDRPNNSVFLGNRHPFGQFRGNKDILLCEEVEKLDMKGCKFLGVPYVSPGRLMEAINSKVTEEEILDMNIIFGHQEVKDCVYGNRKSKNGDSWPEHYPLMINGHIHIYQKVGNNILYVGTPKQQNFGETEDKSISMIYIRDNKIGIEKMLGEKEGILMEKHGLVYSEERIRLDVPEKKTYYTNVHEFTKLLEDPYRFGLINYNERFVVHGSIEEIKTMNVAYSIQMKELNKRNIKVHTVPNKQQLPKREIFNPNAKFQERIKERLQQYPDLLDLFSEISI</sequence>
<reference evidence="3" key="1">
    <citation type="submission" date="2017-08" db="EMBL/GenBank/DDBJ databases">
        <authorList>
            <consortium name="Urmite Genomes"/>
        </authorList>
    </citation>
    <scope>NUCLEOTIDE SEQUENCE [LARGE SCALE GENOMIC DNA]</scope>
    <source>
        <strain evidence="3">IHUMI-LCC2</strain>
    </source>
</reference>
<dbReference type="KEGG" id="vg:35382761"/>
<dbReference type="SUPFAM" id="SSF56300">
    <property type="entry name" value="Metallo-dependent phosphatases"/>
    <property type="match status" value="1"/>
</dbReference>
<dbReference type="InterPro" id="IPR004843">
    <property type="entry name" value="Calcineurin-like_PHP"/>
</dbReference>
<accession>A0A2I2L5K9</accession>
<name>A0A2I2L5K9_9VIRU</name>